<dbReference type="GO" id="GO:0043039">
    <property type="term" value="P:tRNA aminoacylation"/>
    <property type="evidence" value="ECO:0007669"/>
    <property type="project" value="InterPro"/>
</dbReference>
<keyword evidence="5 7" id="KW-0030">Aminoacyl-tRNA synthetase</keyword>
<evidence type="ECO:0000259" key="6">
    <source>
        <dbReference type="Pfam" id="PF01409"/>
    </source>
</evidence>
<evidence type="ECO:0000256" key="2">
    <source>
        <dbReference type="ARBA" id="ARBA00022741"/>
    </source>
</evidence>
<dbReference type="Proteomes" id="UP000249913">
    <property type="component" value="Unassembled WGS sequence"/>
</dbReference>
<dbReference type="Gene3D" id="3.30.930.10">
    <property type="entry name" value="Bira Bifunctional Protein, Domain 2"/>
    <property type="match status" value="1"/>
</dbReference>
<gene>
    <name evidence="7" type="primary">pheS_1</name>
    <name evidence="7" type="ORF">NCTC7878_02020</name>
</gene>
<reference evidence="7 8" key="1">
    <citation type="submission" date="2018-06" db="EMBL/GenBank/DDBJ databases">
        <authorList>
            <consortium name="Pathogen Informatics"/>
            <person name="Doyle S."/>
        </authorList>
    </citation>
    <scope>NUCLEOTIDE SEQUENCE [LARGE SCALE GENOMIC DNA]</scope>
    <source>
        <strain evidence="7 8">NCTC7878</strain>
    </source>
</reference>
<keyword evidence="1 7" id="KW-0436">Ligase</keyword>
<proteinExistence type="predicted"/>
<dbReference type="AlphaFoldDB" id="A0A2X2JXP1"/>
<dbReference type="Pfam" id="PF01409">
    <property type="entry name" value="tRNA-synt_2d"/>
    <property type="match status" value="1"/>
</dbReference>
<dbReference type="InterPro" id="IPR002319">
    <property type="entry name" value="Phenylalanyl-tRNA_Synthase"/>
</dbReference>
<evidence type="ECO:0000256" key="3">
    <source>
        <dbReference type="ARBA" id="ARBA00022840"/>
    </source>
</evidence>
<dbReference type="GO" id="GO:0016740">
    <property type="term" value="F:transferase activity"/>
    <property type="evidence" value="ECO:0007669"/>
    <property type="project" value="UniProtKB-ARBA"/>
</dbReference>
<name>A0A2X2JXP1_STAAU</name>
<keyword evidence="3" id="KW-0067">ATP-binding</keyword>
<protein>
    <submittedName>
        <fullName evidence="7">Phenylalanyl-tRNA synthetase alpha chain</fullName>
        <ecNumber evidence="7">6.1.1.20</ecNumber>
    </submittedName>
</protein>
<keyword evidence="2" id="KW-0547">Nucleotide-binding</keyword>
<evidence type="ECO:0000256" key="4">
    <source>
        <dbReference type="ARBA" id="ARBA00022917"/>
    </source>
</evidence>
<dbReference type="GO" id="GO:0140096">
    <property type="term" value="F:catalytic activity, acting on a protein"/>
    <property type="evidence" value="ECO:0007669"/>
    <property type="project" value="UniProtKB-ARBA"/>
</dbReference>
<evidence type="ECO:0000256" key="1">
    <source>
        <dbReference type="ARBA" id="ARBA00022598"/>
    </source>
</evidence>
<dbReference type="GO" id="GO:0000049">
    <property type="term" value="F:tRNA binding"/>
    <property type="evidence" value="ECO:0007669"/>
    <property type="project" value="InterPro"/>
</dbReference>
<dbReference type="EC" id="6.1.1.20" evidence="7"/>
<dbReference type="InterPro" id="IPR045864">
    <property type="entry name" value="aa-tRNA-synth_II/BPL/LPL"/>
</dbReference>
<feature type="domain" description="Phenylalanyl-tRNA synthetase" evidence="6">
    <location>
        <begin position="1"/>
        <end position="30"/>
    </location>
</feature>
<dbReference type="GO" id="GO:0006412">
    <property type="term" value="P:translation"/>
    <property type="evidence" value="ECO:0007669"/>
    <property type="project" value="UniProtKB-KW"/>
</dbReference>
<organism evidence="7 8">
    <name type="scientific">Staphylococcus aureus</name>
    <dbReference type="NCBI Taxonomy" id="1280"/>
    <lineage>
        <taxon>Bacteria</taxon>
        <taxon>Bacillati</taxon>
        <taxon>Bacillota</taxon>
        <taxon>Bacilli</taxon>
        <taxon>Bacillales</taxon>
        <taxon>Staphylococcaceae</taxon>
        <taxon>Staphylococcus</taxon>
    </lineage>
</organism>
<dbReference type="GO" id="GO:0004826">
    <property type="term" value="F:phenylalanine-tRNA ligase activity"/>
    <property type="evidence" value="ECO:0007669"/>
    <property type="project" value="UniProtKB-EC"/>
</dbReference>
<sequence length="39" mass="4664">MGPDRIAMLKYGIEDIRHFYTNDVRFLDQFKAVEDRGDM</sequence>
<evidence type="ECO:0000313" key="7">
    <source>
        <dbReference type="EMBL" id="SPZ98622.1"/>
    </source>
</evidence>
<dbReference type="SUPFAM" id="SSF55681">
    <property type="entry name" value="Class II aaRS and biotin synthetases"/>
    <property type="match status" value="1"/>
</dbReference>
<evidence type="ECO:0000313" key="8">
    <source>
        <dbReference type="Proteomes" id="UP000249913"/>
    </source>
</evidence>
<accession>A0A2X2JXP1</accession>
<dbReference type="EMBL" id="UAUX01000008">
    <property type="protein sequence ID" value="SPZ98622.1"/>
    <property type="molecule type" value="Genomic_DNA"/>
</dbReference>
<dbReference type="GO" id="GO:0005524">
    <property type="term" value="F:ATP binding"/>
    <property type="evidence" value="ECO:0007669"/>
    <property type="project" value="UniProtKB-KW"/>
</dbReference>
<evidence type="ECO:0000256" key="5">
    <source>
        <dbReference type="ARBA" id="ARBA00023146"/>
    </source>
</evidence>
<keyword evidence="4" id="KW-0648">Protein biosynthesis</keyword>